<reference evidence="2 3" key="1">
    <citation type="submission" date="2020-08" db="EMBL/GenBank/DDBJ databases">
        <title>Genome sequence of Nocardioides mesophilus KACC 16243T.</title>
        <authorList>
            <person name="Hyun D.-W."/>
            <person name="Bae J.-W."/>
        </authorList>
    </citation>
    <scope>NUCLEOTIDE SEQUENCE [LARGE SCALE GENOMIC DNA]</scope>
    <source>
        <strain evidence="2 3">KACC 16243</strain>
    </source>
</reference>
<dbReference type="PROSITE" id="PS00137">
    <property type="entry name" value="SUBTILASE_HIS"/>
    <property type="match status" value="1"/>
</dbReference>
<sequence length="497" mass="53411">MPVTPATSHVRSRRLHGSLVAGLATAVTLSLGLVGGAADARQGTDDRADPRGSGTAEGTQPLPGYTVDNPPLAPLTVDGAQTRVLQGIRDHAAYDIEIPPDWNGELVMWAHGFRGDGTVLTVDSPGYGLRRTFAEQGYAWAASSYARNAYDVATGVTTTHDLARYAATVLPRNPTRLYVAGVSMGGHIIGRSLEQYPHFYDGALPMCGVLGDQELFDYFLGFNLVAQQLAGLDAYPVPDDYQTAVVPDIKKKLGLSGGIGTPITNPLGAQLRDVTTNLTGGPRPGDDAAFTVWKDFLFTLASPDDGSLLALNPGRVAQNQDVAYSPNVPVEVDATVERVAPADPEARNTRRLTTIPRIEGRPKVPTLTLHGLGDLFVPFSMEQVYAREVADRGRSHLLVQRAIRAAGHCEFTPTEVRTAWDDLTDWVESRDRGRHGAESGSRRAHGPRLVERPAGDDVLSPNLVASPTYGCEFTDPAGYDAPRQFPTRSLYPRCPVG</sequence>
<dbReference type="Proteomes" id="UP000515947">
    <property type="component" value="Chromosome"/>
</dbReference>
<feature type="region of interest" description="Disordered" evidence="1">
    <location>
        <begin position="430"/>
        <end position="461"/>
    </location>
</feature>
<dbReference type="Gene3D" id="3.40.50.1820">
    <property type="entry name" value="alpha/beta hydrolase"/>
    <property type="match status" value="1"/>
</dbReference>
<organism evidence="2 3">
    <name type="scientific">Nocardioides mesophilus</name>
    <dbReference type="NCBI Taxonomy" id="433659"/>
    <lineage>
        <taxon>Bacteria</taxon>
        <taxon>Bacillati</taxon>
        <taxon>Actinomycetota</taxon>
        <taxon>Actinomycetes</taxon>
        <taxon>Propionibacteriales</taxon>
        <taxon>Nocardioidaceae</taxon>
        <taxon>Nocardioides</taxon>
    </lineage>
</organism>
<dbReference type="InterPro" id="IPR029058">
    <property type="entry name" value="AB_hydrolase_fold"/>
</dbReference>
<dbReference type="RefSeq" id="WP_187580228.1">
    <property type="nucleotide sequence ID" value="NZ_CP060713.1"/>
</dbReference>
<protein>
    <recommendedName>
        <fullName evidence="4">Alpha/beta hydrolase</fullName>
    </recommendedName>
</protein>
<accession>A0A7G9RFL3</accession>
<dbReference type="InterPro" id="IPR022398">
    <property type="entry name" value="Peptidase_S8_His-AS"/>
</dbReference>
<evidence type="ECO:0000313" key="3">
    <source>
        <dbReference type="Proteomes" id="UP000515947"/>
    </source>
</evidence>
<dbReference type="KEGG" id="nmes:H9L09_08695"/>
<dbReference type="EMBL" id="CP060713">
    <property type="protein sequence ID" value="QNN54388.1"/>
    <property type="molecule type" value="Genomic_DNA"/>
</dbReference>
<evidence type="ECO:0000256" key="1">
    <source>
        <dbReference type="SAM" id="MobiDB-lite"/>
    </source>
</evidence>
<dbReference type="SUPFAM" id="SSF53474">
    <property type="entry name" value="alpha/beta-Hydrolases"/>
    <property type="match status" value="1"/>
</dbReference>
<keyword evidence="3" id="KW-1185">Reference proteome</keyword>
<feature type="compositionally biased region" description="Basic and acidic residues" evidence="1">
    <location>
        <begin position="430"/>
        <end position="441"/>
    </location>
</feature>
<name>A0A7G9RFL3_9ACTN</name>
<gene>
    <name evidence="2" type="ORF">H9L09_08695</name>
</gene>
<proteinExistence type="predicted"/>
<dbReference type="AlphaFoldDB" id="A0A7G9RFL3"/>
<feature type="region of interest" description="Disordered" evidence="1">
    <location>
        <begin position="38"/>
        <end position="68"/>
    </location>
</feature>
<evidence type="ECO:0000313" key="2">
    <source>
        <dbReference type="EMBL" id="QNN54388.1"/>
    </source>
</evidence>
<evidence type="ECO:0008006" key="4">
    <source>
        <dbReference type="Google" id="ProtNLM"/>
    </source>
</evidence>